<dbReference type="PANTHER" id="PTHR45339">
    <property type="entry name" value="HYBRID SIGNAL TRANSDUCTION HISTIDINE KINASE J"/>
    <property type="match status" value="1"/>
</dbReference>
<dbReference type="InterPro" id="IPR001789">
    <property type="entry name" value="Sig_transdc_resp-reg_receiver"/>
</dbReference>
<dbReference type="PROSITE" id="PS50112">
    <property type="entry name" value="PAS"/>
    <property type="match status" value="1"/>
</dbReference>
<feature type="domain" description="Response regulatory" evidence="7">
    <location>
        <begin position="770"/>
        <end position="890"/>
    </location>
</feature>
<dbReference type="NCBIfam" id="TIGR00229">
    <property type="entry name" value="sensory_box"/>
    <property type="match status" value="1"/>
</dbReference>
<dbReference type="SMART" id="SM00388">
    <property type="entry name" value="HisKA"/>
    <property type="match status" value="1"/>
</dbReference>
<dbReference type="InterPro" id="IPR000014">
    <property type="entry name" value="PAS"/>
</dbReference>
<evidence type="ECO:0000256" key="1">
    <source>
        <dbReference type="ARBA" id="ARBA00000085"/>
    </source>
</evidence>
<gene>
    <name evidence="9" type="ORF">QO005_000728</name>
</gene>
<protein>
    <recommendedName>
        <fullName evidence="2">histidine kinase</fullName>
        <ecNumber evidence="2">2.7.13.3</ecNumber>
    </recommendedName>
</protein>
<dbReference type="Pfam" id="PF00072">
    <property type="entry name" value="Response_reg"/>
    <property type="match status" value="1"/>
</dbReference>
<comment type="catalytic activity">
    <reaction evidence="1">
        <text>ATP + protein L-histidine = ADP + protein N-phospho-L-histidine.</text>
        <dbReference type="EC" id="2.7.13.3"/>
    </reaction>
</comment>
<dbReference type="InterPro" id="IPR013656">
    <property type="entry name" value="PAS_4"/>
</dbReference>
<evidence type="ECO:0000256" key="4">
    <source>
        <dbReference type="ARBA" id="ARBA00023012"/>
    </source>
</evidence>
<dbReference type="Pfam" id="PF00512">
    <property type="entry name" value="HisKA"/>
    <property type="match status" value="1"/>
</dbReference>
<dbReference type="Gene3D" id="1.10.287.130">
    <property type="match status" value="1"/>
</dbReference>
<accession>A0ABU0IAS6</accession>
<evidence type="ECO:0000313" key="10">
    <source>
        <dbReference type="Proteomes" id="UP001235269"/>
    </source>
</evidence>
<dbReference type="SUPFAM" id="SSF55785">
    <property type="entry name" value="PYP-like sensor domain (PAS domain)"/>
    <property type="match status" value="2"/>
</dbReference>
<proteinExistence type="predicted"/>
<feature type="domain" description="PAS" evidence="8">
    <location>
        <begin position="266"/>
        <end position="335"/>
    </location>
</feature>
<dbReference type="Pfam" id="PF12860">
    <property type="entry name" value="PAS_7"/>
    <property type="match status" value="1"/>
</dbReference>
<dbReference type="Gene3D" id="3.30.565.10">
    <property type="entry name" value="Histidine kinase-like ATPase, C-terminal domain"/>
    <property type="match status" value="1"/>
</dbReference>
<keyword evidence="10" id="KW-1185">Reference proteome</keyword>
<organism evidence="9 10">
    <name type="scientific">Rhizobium paknamense</name>
    <dbReference type="NCBI Taxonomy" id="1206817"/>
    <lineage>
        <taxon>Bacteria</taxon>
        <taxon>Pseudomonadati</taxon>
        <taxon>Pseudomonadota</taxon>
        <taxon>Alphaproteobacteria</taxon>
        <taxon>Hyphomicrobiales</taxon>
        <taxon>Rhizobiaceae</taxon>
        <taxon>Rhizobium/Agrobacterium group</taxon>
        <taxon>Rhizobium</taxon>
    </lineage>
</organism>
<dbReference type="InterPro" id="IPR005467">
    <property type="entry name" value="His_kinase_dom"/>
</dbReference>
<dbReference type="Gene3D" id="3.30.450.20">
    <property type="entry name" value="PAS domain"/>
    <property type="match status" value="2"/>
</dbReference>
<dbReference type="InterPro" id="IPR035965">
    <property type="entry name" value="PAS-like_dom_sf"/>
</dbReference>
<dbReference type="PROSITE" id="PS50109">
    <property type="entry name" value="HIS_KIN"/>
    <property type="match status" value="1"/>
</dbReference>
<dbReference type="EMBL" id="JAUSWH010000002">
    <property type="protein sequence ID" value="MDQ0454401.1"/>
    <property type="molecule type" value="Genomic_DNA"/>
</dbReference>
<dbReference type="PROSITE" id="PS50110">
    <property type="entry name" value="RESPONSE_REGULATORY"/>
    <property type="match status" value="1"/>
</dbReference>
<name>A0ABU0IAS6_9HYPH</name>
<dbReference type="Proteomes" id="UP001235269">
    <property type="component" value="Unassembled WGS sequence"/>
</dbReference>
<dbReference type="InterPro" id="IPR003661">
    <property type="entry name" value="HisK_dim/P_dom"/>
</dbReference>
<evidence type="ECO:0000256" key="5">
    <source>
        <dbReference type="PROSITE-ProRule" id="PRU00169"/>
    </source>
</evidence>
<dbReference type="SUPFAM" id="SSF52172">
    <property type="entry name" value="CheY-like"/>
    <property type="match status" value="2"/>
</dbReference>
<dbReference type="InterPro" id="IPR011006">
    <property type="entry name" value="CheY-like_superfamily"/>
</dbReference>
<keyword evidence="3 5" id="KW-0597">Phosphoprotein</keyword>
<dbReference type="PANTHER" id="PTHR45339:SF1">
    <property type="entry name" value="HYBRID SIGNAL TRANSDUCTION HISTIDINE KINASE J"/>
    <property type="match status" value="1"/>
</dbReference>
<dbReference type="Gene3D" id="3.40.50.2300">
    <property type="match status" value="2"/>
</dbReference>
<evidence type="ECO:0000256" key="3">
    <source>
        <dbReference type="ARBA" id="ARBA00022553"/>
    </source>
</evidence>
<dbReference type="CDD" id="cd00082">
    <property type="entry name" value="HisKA"/>
    <property type="match status" value="1"/>
</dbReference>
<keyword evidence="4" id="KW-0902">Two-component regulatory system</keyword>
<dbReference type="Pfam" id="PF08448">
    <property type="entry name" value="PAS_4"/>
    <property type="match status" value="1"/>
</dbReference>
<reference evidence="9 10" key="1">
    <citation type="submission" date="2023-07" db="EMBL/GenBank/DDBJ databases">
        <title>Genomic Encyclopedia of Type Strains, Phase IV (KMG-IV): sequencing the most valuable type-strain genomes for metagenomic binning, comparative biology and taxonomic classification.</title>
        <authorList>
            <person name="Goeker M."/>
        </authorList>
    </citation>
    <scope>NUCLEOTIDE SEQUENCE [LARGE SCALE GENOMIC DNA]</scope>
    <source>
        <strain evidence="9 10">DSM 100301</strain>
    </source>
</reference>
<dbReference type="EC" id="2.7.13.3" evidence="2"/>
<evidence type="ECO:0000259" key="7">
    <source>
        <dbReference type="PROSITE" id="PS50110"/>
    </source>
</evidence>
<dbReference type="RefSeq" id="WP_307156621.1">
    <property type="nucleotide sequence ID" value="NZ_JAUSWH010000002.1"/>
</dbReference>
<dbReference type="Pfam" id="PF13426">
    <property type="entry name" value="PAS_9"/>
    <property type="match status" value="1"/>
</dbReference>
<feature type="domain" description="Histidine kinase" evidence="6">
    <location>
        <begin position="407"/>
        <end position="604"/>
    </location>
</feature>
<dbReference type="SMART" id="SM00448">
    <property type="entry name" value="REC"/>
    <property type="match status" value="1"/>
</dbReference>
<dbReference type="InterPro" id="IPR036890">
    <property type="entry name" value="HATPase_C_sf"/>
</dbReference>
<dbReference type="SMART" id="SM00091">
    <property type="entry name" value="PAS"/>
    <property type="match status" value="3"/>
</dbReference>
<sequence length="900" mass="99711">MALKGGLLRIACDKIAGLGVPAFIKDSELRFVAVNAAFACYCGLDAADLHGRRLSEITGRPEDAACEDMERRVLVFGTEQMELVFAADDQQRCRADIERFVTEDEALYVFGVFRDRPKPLSKPPQRRAKPEALRGDDARLGPEARIHRLVLDALSISVLYLDRDLVIRYFNRREAVMSAALGAELRVGMSYRDMVAMIHASGHYGDRPLEEVCQERISSLLADLHKPQFLKFSDGRQILLQRHRFEDGALLIVYSDVTEAQKHERESALYRAALENVPEPVFLRDRDRRLIFANAAFEQILGGERTRFYGQTEEEMFPRSGERLRLENIKVLQTGEAMECEERLVMPTGEEVPLLVSRKRLDGVEGGPFIVGTFADVSLLKIRERELIEARQQAEAADQAKSRFLRSISHEIRTPMNGVLGMAELLGASQLDARQRTFVDVIVKSGRALMTVINDLLEFSEISDGQIALTETLFDPLTAAEDVMTLMAGAASDRHMELVLRGCALTHHVVGDAGRFRQLLTLLLRDAIAMSEQDCIVLRLGCRETGEGRGQLEVAVESPVLAETGFNLTQAMVTRLVDLFGGKVAVENTALGRRIVSLTLPFALAGLRSQASLPHALKGARVLVLAERPAQGDALTASLGQWGFDAAAVSDIGLATHLLEHAMALDAPVDIVLVDIGTEASGALNWLRQMRADIRFADLPVVAITFPQPMGPDLLNGDVAVQAQLVRPVREGLLRNALADVLRAERVRLQKWRPQQTVTTPSLSRQQGIDVLVVEQGESERHFFEQVLRQAPLTFRSCTDAAAALAIWRAQEPALILLDLSLPDKEGFHLSRMIRDEERSDASRLPTAMIGMTSAAFLHERRDCLAAGMDDMVVKPLSPEQLIDLVSQRVGQDEVWKIVG</sequence>
<feature type="modified residue" description="4-aspartylphosphate" evidence="5">
    <location>
        <position position="819"/>
    </location>
</feature>
<dbReference type="CDD" id="cd17546">
    <property type="entry name" value="REC_hyHK_CKI1_RcsC-like"/>
    <property type="match status" value="1"/>
</dbReference>
<evidence type="ECO:0000259" key="8">
    <source>
        <dbReference type="PROSITE" id="PS50112"/>
    </source>
</evidence>
<dbReference type="InterPro" id="IPR036097">
    <property type="entry name" value="HisK_dim/P_sf"/>
</dbReference>
<dbReference type="CDD" id="cd00130">
    <property type="entry name" value="PAS"/>
    <property type="match status" value="1"/>
</dbReference>
<comment type="caution">
    <text evidence="9">The sequence shown here is derived from an EMBL/GenBank/DDBJ whole genome shotgun (WGS) entry which is preliminary data.</text>
</comment>
<dbReference type="SUPFAM" id="SSF47384">
    <property type="entry name" value="Homodimeric domain of signal transducing histidine kinase"/>
    <property type="match status" value="1"/>
</dbReference>
<evidence type="ECO:0000259" key="6">
    <source>
        <dbReference type="PROSITE" id="PS50109"/>
    </source>
</evidence>
<evidence type="ECO:0000256" key="2">
    <source>
        <dbReference type="ARBA" id="ARBA00012438"/>
    </source>
</evidence>
<dbReference type="SUPFAM" id="SSF55874">
    <property type="entry name" value="ATPase domain of HSP90 chaperone/DNA topoisomerase II/histidine kinase"/>
    <property type="match status" value="1"/>
</dbReference>
<evidence type="ECO:0000313" key="9">
    <source>
        <dbReference type="EMBL" id="MDQ0454401.1"/>
    </source>
</evidence>